<feature type="coiled-coil region" evidence="5">
    <location>
        <begin position="704"/>
        <end position="742"/>
    </location>
</feature>
<protein>
    <submittedName>
        <fullName evidence="8">AraC-like DNA-binding protein</fullName>
    </submittedName>
    <submittedName>
        <fullName evidence="9">AraC-type DNA-binding protein</fullName>
    </submittedName>
</protein>
<evidence type="ECO:0000259" key="7">
    <source>
        <dbReference type="PROSITE" id="PS01124"/>
    </source>
</evidence>
<keyword evidence="5" id="KW-0175">Coiled coil</keyword>
<keyword evidence="6" id="KW-0472">Membrane</keyword>
<accession>A0A1M5J5P3</accession>
<evidence type="ECO:0000313" key="11">
    <source>
        <dbReference type="Proteomes" id="UP000237771"/>
    </source>
</evidence>
<feature type="transmembrane region" description="Helical" evidence="6">
    <location>
        <begin position="675"/>
        <end position="698"/>
    </location>
</feature>
<dbReference type="Gene3D" id="3.40.50.2300">
    <property type="match status" value="1"/>
</dbReference>
<dbReference type="GO" id="GO:0003700">
    <property type="term" value="F:DNA-binding transcription factor activity"/>
    <property type="evidence" value="ECO:0007669"/>
    <property type="project" value="InterPro"/>
</dbReference>
<dbReference type="SMART" id="SM00342">
    <property type="entry name" value="HTH_ARAC"/>
    <property type="match status" value="1"/>
</dbReference>
<keyword evidence="1" id="KW-0597">Phosphoprotein</keyword>
<evidence type="ECO:0000313" key="9">
    <source>
        <dbReference type="EMBL" id="SHG35831.1"/>
    </source>
</evidence>
<dbReference type="SUPFAM" id="SSF63829">
    <property type="entry name" value="Calcium-dependent phosphotriesterase"/>
    <property type="match status" value="2"/>
</dbReference>
<dbReference type="InterPro" id="IPR009057">
    <property type="entry name" value="Homeodomain-like_sf"/>
</dbReference>
<dbReference type="InterPro" id="IPR020449">
    <property type="entry name" value="Tscrpt_reg_AraC-type_HTH"/>
</dbReference>
<dbReference type="InterPro" id="IPR011123">
    <property type="entry name" value="Y_Y_Y"/>
</dbReference>
<dbReference type="PANTHER" id="PTHR43547:SF2">
    <property type="entry name" value="HYBRID SIGNAL TRANSDUCTION HISTIDINE KINASE C"/>
    <property type="match status" value="1"/>
</dbReference>
<dbReference type="PROSITE" id="PS01124">
    <property type="entry name" value="HTH_ARAC_FAMILY_2"/>
    <property type="match status" value="1"/>
</dbReference>
<dbReference type="InterPro" id="IPR011006">
    <property type="entry name" value="CheY-like_superfamily"/>
</dbReference>
<dbReference type="PRINTS" id="PR00032">
    <property type="entry name" value="HTHARAC"/>
</dbReference>
<dbReference type="GO" id="GO:0043565">
    <property type="term" value="F:sequence-specific DNA binding"/>
    <property type="evidence" value="ECO:0007669"/>
    <property type="project" value="InterPro"/>
</dbReference>
<sequence>MYKLSFSVLCFFIYFITCSQNIKFKKLTTSEGLSNNSVTDIVSDKSGGLWIATWDGLNFYDGNKFTVYKEELDKSNSIIGNMVVKLLKDKKNTIWALTDRSVCAYLGNHKFKNYLFKETPSALFLSESGQLTIKIKNAFYQFKDGKFYFTKKKQTETLDTNGSLKKILYSKYPDVIINDVLRDAHGSIWYATRRNGLYIIPNTASNLNNNYIEHYAYDLYSPYSFNSNEIEKLFQDDFGNVWLGHKDGGLSMSYKGSELITTVVPHPEKNPHLPNETIRAITLDPGNAIWIGYYNQGLYYYSNSAKCYQKYPIAESKLNTNWDRVRSLFTSSEGSIWVGTYAGLIRIKNGKYTLYEQGKLKHFPVGRNYSIYEDHKEQLWIACWGGLAKFNLKTAAFEPFVSQALFNKIHIRKVEVYNNQVVIGTENSGLIILDLTTGKIKKITTANGILGNSVYSLYKDSKTNYFWIATLGGISVYDLAKNQIVKNITENEGLPSHMVYGLMLNNNSFWVSTTKGIATIDRNNYKVTSFNPHEGWQGAEFSEGAYYQDKKGMLFFGGISGLNYFQPSSMSFNKTFPKLKITIDDDENYGTRLVKEYSKNSLKLGIIPISFTDYSNNNVLYKLVGYDDDWKKLQSLTPIQYKDLPPGDYKLLVKNQYEQKSKGDVKLQLTIRSPFYGTFWFSIFLVLLVLIGIIYLVIQKNRSVLRYQEKLEKQIQERTEIINQQKNNLIVNNKELDEKNREILIQKEKLLKIHHNLKNQDFEIDKFKIFVLSEFQDPLYELIESLNKIQDNQSVRNQLLAQSGRLLNLISEWNYLDFAKDIGNQKMVSVYLFPVIKGLINGLKLNLEKVQINLNYKIDNAISWVEIDVLRFKLFFQYMFNDIIKYSESGSDIGIDIVIKEEKLKISIRSNSTVLKNNFYNVNQYSPYFKASQVLITDMEASFKAHNEGEYFEIVVAIPINVIDQSNIAGIEAVFWKHLELENHLSADKNNILILSQETDFSMVKQLLDNSENNLIFESNEAALSSAIRHVNIDVLVLYNMAFTNLLIDFLNTINEENSRINIPVIYISERIDYSLHEQTIEMGIDSVIQLPASASYIQKRILKLLNNKKESSSSDKPKFDFFNFTIEDCNVLSPNEKLIKKGLEIIKEELHNPSFNVEALFEQLEISRIKCYRIFKEVLKQSPSDVIISLRLQKAEILLKNKNLNISEISFECGFNDPKYFSRMFKKHFGTSPKTFRNNTTQSV</sequence>
<dbReference type="InterPro" id="IPR018060">
    <property type="entry name" value="HTH_AraC"/>
</dbReference>
<dbReference type="EMBL" id="FQWO01000001">
    <property type="protein sequence ID" value="SHG35831.1"/>
    <property type="molecule type" value="Genomic_DNA"/>
</dbReference>
<keyword evidence="6" id="KW-1133">Transmembrane helix</keyword>
<reference evidence="9" key="2">
    <citation type="submission" date="2016-11" db="EMBL/GenBank/DDBJ databases">
        <authorList>
            <person name="Jaros S."/>
            <person name="Januszkiewicz K."/>
            <person name="Wedrychowicz H."/>
        </authorList>
    </citation>
    <scope>NUCLEOTIDE SEQUENCE [LARGE SCALE GENOMIC DNA]</scope>
    <source>
        <strain evidence="9">DSM 19729</strain>
    </source>
</reference>
<dbReference type="Gene3D" id="2.130.10.10">
    <property type="entry name" value="YVTN repeat-like/Quinoprotein amine dehydrogenase"/>
    <property type="match status" value="2"/>
</dbReference>
<dbReference type="PANTHER" id="PTHR43547">
    <property type="entry name" value="TWO-COMPONENT HISTIDINE KINASE"/>
    <property type="match status" value="1"/>
</dbReference>
<evidence type="ECO:0000256" key="6">
    <source>
        <dbReference type="SAM" id="Phobius"/>
    </source>
</evidence>
<keyword evidence="3 9" id="KW-0238">DNA-binding</keyword>
<evidence type="ECO:0000256" key="3">
    <source>
        <dbReference type="ARBA" id="ARBA00023125"/>
    </source>
</evidence>
<organism evidence="9 10">
    <name type="scientific">Flavobacterium granuli</name>
    <dbReference type="NCBI Taxonomy" id="280093"/>
    <lineage>
        <taxon>Bacteria</taxon>
        <taxon>Pseudomonadati</taxon>
        <taxon>Bacteroidota</taxon>
        <taxon>Flavobacteriia</taxon>
        <taxon>Flavobacteriales</taxon>
        <taxon>Flavobacteriaceae</taxon>
        <taxon>Flavobacterium</taxon>
    </lineage>
</organism>
<dbReference type="Gene3D" id="2.60.40.10">
    <property type="entry name" value="Immunoglobulins"/>
    <property type="match status" value="1"/>
</dbReference>
<evidence type="ECO:0000313" key="10">
    <source>
        <dbReference type="Proteomes" id="UP000184384"/>
    </source>
</evidence>
<dbReference type="EMBL" id="PVUB01000001">
    <property type="protein sequence ID" value="PRZ28246.1"/>
    <property type="molecule type" value="Genomic_DNA"/>
</dbReference>
<dbReference type="InterPro" id="IPR011110">
    <property type="entry name" value="Reg_prop"/>
</dbReference>
<dbReference type="Gene3D" id="1.10.10.60">
    <property type="entry name" value="Homeodomain-like"/>
    <property type="match status" value="1"/>
</dbReference>
<dbReference type="GO" id="GO:0000155">
    <property type="term" value="F:phosphorelay sensor kinase activity"/>
    <property type="evidence" value="ECO:0007669"/>
    <property type="project" value="TreeGrafter"/>
</dbReference>
<keyword evidence="4" id="KW-0804">Transcription</keyword>
<dbReference type="SUPFAM" id="SSF52172">
    <property type="entry name" value="CheY-like"/>
    <property type="match status" value="1"/>
</dbReference>
<dbReference type="PROSITE" id="PS00041">
    <property type="entry name" value="HTH_ARAC_FAMILY_1"/>
    <property type="match status" value="1"/>
</dbReference>
<dbReference type="InterPro" id="IPR013783">
    <property type="entry name" value="Ig-like_fold"/>
</dbReference>
<gene>
    <name evidence="8" type="ORF">BC624_101539</name>
    <name evidence="9" type="ORF">SAMN05443373_101539</name>
</gene>
<dbReference type="Pfam" id="PF07494">
    <property type="entry name" value="Reg_prop"/>
    <property type="match status" value="1"/>
</dbReference>
<keyword evidence="11" id="KW-1185">Reference proteome</keyword>
<dbReference type="Proteomes" id="UP000184384">
    <property type="component" value="Unassembled WGS sequence"/>
</dbReference>
<proteinExistence type="predicted"/>
<name>A0A1M5J5P3_9FLAO</name>
<evidence type="ECO:0000256" key="5">
    <source>
        <dbReference type="SAM" id="Coils"/>
    </source>
</evidence>
<dbReference type="SUPFAM" id="SSF46689">
    <property type="entry name" value="Homeodomain-like"/>
    <property type="match status" value="1"/>
</dbReference>
<evidence type="ECO:0000256" key="1">
    <source>
        <dbReference type="ARBA" id="ARBA00022553"/>
    </source>
</evidence>
<keyword evidence="6" id="KW-0812">Transmembrane</keyword>
<feature type="domain" description="HTH araC/xylS-type" evidence="7">
    <location>
        <begin position="1141"/>
        <end position="1240"/>
    </location>
</feature>
<dbReference type="Pfam" id="PF12833">
    <property type="entry name" value="HTH_18"/>
    <property type="match status" value="1"/>
</dbReference>
<keyword evidence="2" id="KW-0805">Transcription regulation</keyword>
<dbReference type="STRING" id="280093.SAMN05443373_101539"/>
<dbReference type="AlphaFoldDB" id="A0A1M5J5P3"/>
<reference evidence="8 11" key="3">
    <citation type="submission" date="2018-03" db="EMBL/GenBank/DDBJ databases">
        <title>Genomic Encyclopedia of Archaeal and Bacterial Type Strains, Phase II (KMG-II): from individual species to whole genera.</title>
        <authorList>
            <person name="Goeker M."/>
        </authorList>
    </citation>
    <scope>NUCLEOTIDE SEQUENCE [LARGE SCALE GENOMIC DNA]</scope>
    <source>
        <strain evidence="8 11">DSM 17797</strain>
    </source>
</reference>
<dbReference type="Pfam" id="PF07495">
    <property type="entry name" value="Y_Y_Y"/>
    <property type="match status" value="1"/>
</dbReference>
<dbReference type="Proteomes" id="UP000237771">
    <property type="component" value="Unassembled WGS sequence"/>
</dbReference>
<reference evidence="10" key="1">
    <citation type="submission" date="2016-11" db="EMBL/GenBank/DDBJ databases">
        <authorList>
            <person name="Varghese N."/>
            <person name="Submissions S."/>
        </authorList>
    </citation>
    <scope>NUCLEOTIDE SEQUENCE [LARGE SCALE GENOMIC DNA]</scope>
    <source>
        <strain evidence="10">DSM 19729</strain>
    </source>
</reference>
<dbReference type="InterPro" id="IPR015943">
    <property type="entry name" value="WD40/YVTN_repeat-like_dom_sf"/>
</dbReference>
<dbReference type="OrthoDB" id="1522078at2"/>
<evidence type="ECO:0000256" key="4">
    <source>
        <dbReference type="ARBA" id="ARBA00023163"/>
    </source>
</evidence>
<dbReference type="InterPro" id="IPR018062">
    <property type="entry name" value="HTH_AraC-typ_CS"/>
</dbReference>
<evidence type="ECO:0000256" key="2">
    <source>
        <dbReference type="ARBA" id="ARBA00023015"/>
    </source>
</evidence>
<evidence type="ECO:0000313" key="8">
    <source>
        <dbReference type="EMBL" id="PRZ28246.1"/>
    </source>
</evidence>